<dbReference type="Gene3D" id="3.40.720.10">
    <property type="entry name" value="Alkaline Phosphatase, subunit A"/>
    <property type="match status" value="1"/>
</dbReference>
<keyword evidence="1" id="KW-0472">Membrane</keyword>
<dbReference type="PANTHER" id="PTHR30443:SF2">
    <property type="entry name" value="PHOSPHOETHANOLAMINE TRANSFERASE EPTC"/>
    <property type="match status" value="1"/>
</dbReference>
<feature type="transmembrane region" description="Helical" evidence="1">
    <location>
        <begin position="138"/>
        <end position="157"/>
    </location>
</feature>
<dbReference type="InterPro" id="IPR040423">
    <property type="entry name" value="PEA_transferase"/>
</dbReference>
<name>A0A2A6RF67_9CHLR</name>
<dbReference type="GO" id="GO:0009244">
    <property type="term" value="P:lipopolysaccharide core region biosynthetic process"/>
    <property type="evidence" value="ECO:0007669"/>
    <property type="project" value="TreeGrafter"/>
</dbReference>
<organism evidence="3 4">
    <name type="scientific">Candidatus Viridilinea mediisalina</name>
    <dbReference type="NCBI Taxonomy" id="2024553"/>
    <lineage>
        <taxon>Bacteria</taxon>
        <taxon>Bacillati</taxon>
        <taxon>Chloroflexota</taxon>
        <taxon>Chloroflexia</taxon>
        <taxon>Chloroflexales</taxon>
        <taxon>Chloroflexineae</taxon>
        <taxon>Oscillochloridaceae</taxon>
        <taxon>Candidatus Viridilinea</taxon>
    </lineage>
</organism>
<evidence type="ECO:0000313" key="4">
    <source>
        <dbReference type="Proteomes" id="UP000220527"/>
    </source>
</evidence>
<dbReference type="OrthoDB" id="9762324at2"/>
<dbReference type="Pfam" id="PF00884">
    <property type="entry name" value="Sulfatase"/>
    <property type="match status" value="1"/>
</dbReference>
<feature type="transmembrane region" description="Helical" evidence="1">
    <location>
        <begin position="101"/>
        <end position="126"/>
    </location>
</feature>
<dbReference type="InterPro" id="IPR017850">
    <property type="entry name" value="Alkaline_phosphatase_core_sf"/>
</dbReference>
<feature type="domain" description="Sulfatase N-terminal" evidence="2">
    <location>
        <begin position="211"/>
        <end position="488"/>
    </location>
</feature>
<dbReference type="InterPro" id="IPR000917">
    <property type="entry name" value="Sulfatase_N"/>
</dbReference>
<dbReference type="Proteomes" id="UP000220527">
    <property type="component" value="Unassembled WGS sequence"/>
</dbReference>
<dbReference type="EMBL" id="NQWI01000133">
    <property type="protein sequence ID" value="PDW01515.1"/>
    <property type="molecule type" value="Genomic_DNA"/>
</dbReference>
<sequence length="537" mass="61797">MWESLQLRIDYYDFYITTTRKGIVPWDARQITVLLFMMLGSLSLTIAYIWAALRSWWWIRLGAWFLFMVAVLYEYSYHGAMGRNSTPEDVLLVMLYQDTGLFIDAIMIFLNFDAFVPMVLFGLLLLTPLPIKTLKPQALFLVISIAAVFFSSNFHMWSKASLPFPLNSYPSTAFSSFLRTMSYTPWRMFATYSGPREVLDFPPPLHVPKNNIVFIVDESIRGDHLSVNGYERATTPYLDELAAQGFLYSWGVAVSAATCSLQANNLLLTGFHVLPDHEQAVKRWPTIFQYAQAMGYRTIYLDTSSDTLWNGTRDDLQYIDDWKNVNTFSYGEAYDFDRNMGVYLHEIISSSTGNFIWINKRGVHFQYTNAFPRDTAQWEPILELRTHDPIWRAEMVNAYDSGLYYNLEGFFRAAFPDTSIFSHTLVLYTSDHAQTLAQDGEWWSHCRNSPNEAKVPLILLGEPNQELDTSYAASHFNIFATLLDLMGIAQEQHQYDYQPSLFRVSGEQSRPRFYYVGSLEGGANARFYPFDDEAAGQ</sequence>
<keyword evidence="1" id="KW-0812">Transmembrane</keyword>
<evidence type="ECO:0000256" key="1">
    <source>
        <dbReference type="SAM" id="Phobius"/>
    </source>
</evidence>
<gene>
    <name evidence="3" type="ORF">CJ255_18780</name>
</gene>
<protein>
    <recommendedName>
        <fullName evidence="2">Sulfatase N-terminal domain-containing protein</fullName>
    </recommendedName>
</protein>
<keyword evidence="1" id="KW-1133">Transmembrane helix</keyword>
<comment type="caution">
    <text evidence="3">The sequence shown here is derived from an EMBL/GenBank/DDBJ whole genome shotgun (WGS) entry which is preliminary data.</text>
</comment>
<proteinExistence type="predicted"/>
<dbReference type="GO" id="GO:0005886">
    <property type="term" value="C:plasma membrane"/>
    <property type="evidence" value="ECO:0007669"/>
    <property type="project" value="UniProtKB-SubCell"/>
</dbReference>
<feature type="transmembrane region" description="Helical" evidence="1">
    <location>
        <begin position="57"/>
        <end position="75"/>
    </location>
</feature>
<dbReference type="AlphaFoldDB" id="A0A2A6RF67"/>
<keyword evidence="4" id="KW-1185">Reference proteome</keyword>
<evidence type="ECO:0000313" key="3">
    <source>
        <dbReference type="EMBL" id="PDW01515.1"/>
    </source>
</evidence>
<accession>A0A2A6RF67</accession>
<dbReference type="RefSeq" id="WP_097645630.1">
    <property type="nucleotide sequence ID" value="NZ_NQWI01000133.1"/>
</dbReference>
<dbReference type="GO" id="GO:0016776">
    <property type="term" value="F:phosphotransferase activity, phosphate group as acceptor"/>
    <property type="evidence" value="ECO:0007669"/>
    <property type="project" value="TreeGrafter"/>
</dbReference>
<dbReference type="SUPFAM" id="SSF53649">
    <property type="entry name" value="Alkaline phosphatase-like"/>
    <property type="match status" value="1"/>
</dbReference>
<reference evidence="4" key="1">
    <citation type="submission" date="2017-08" db="EMBL/GenBank/DDBJ databases">
        <authorList>
            <person name="Grouzdev D.S."/>
            <person name="Gaisin V.A."/>
            <person name="Rysina M.S."/>
            <person name="Gorlenko V.M."/>
        </authorList>
    </citation>
    <scope>NUCLEOTIDE SEQUENCE [LARGE SCALE GENOMIC DNA]</scope>
    <source>
        <strain evidence="4">Kir15-3F</strain>
    </source>
</reference>
<evidence type="ECO:0000259" key="2">
    <source>
        <dbReference type="Pfam" id="PF00884"/>
    </source>
</evidence>
<feature type="transmembrane region" description="Helical" evidence="1">
    <location>
        <begin position="31"/>
        <end position="50"/>
    </location>
</feature>
<dbReference type="PANTHER" id="PTHR30443">
    <property type="entry name" value="INNER MEMBRANE PROTEIN"/>
    <property type="match status" value="1"/>
</dbReference>